<feature type="domain" description="GYF" evidence="5">
    <location>
        <begin position="646"/>
        <end position="700"/>
    </location>
</feature>
<dbReference type="CDD" id="cd15568">
    <property type="entry name" value="PHD5_NSD"/>
    <property type="match status" value="1"/>
</dbReference>
<dbReference type="CDD" id="cd10567">
    <property type="entry name" value="SWIB-MDM2_like"/>
    <property type="match status" value="1"/>
</dbReference>
<dbReference type="PROSITE" id="PS50829">
    <property type="entry name" value="GYF"/>
    <property type="match status" value="1"/>
</dbReference>
<feature type="compositionally biased region" description="Polar residues" evidence="4">
    <location>
        <begin position="901"/>
        <end position="927"/>
    </location>
</feature>
<keyword evidence="3" id="KW-0862">Zinc</keyword>
<evidence type="ECO:0000256" key="2">
    <source>
        <dbReference type="ARBA" id="ARBA00022771"/>
    </source>
</evidence>
<evidence type="ECO:0000259" key="7">
    <source>
        <dbReference type="PROSITE" id="PS51925"/>
    </source>
</evidence>
<evidence type="ECO:0000256" key="3">
    <source>
        <dbReference type="ARBA" id="ARBA00022833"/>
    </source>
</evidence>
<dbReference type="InterPro" id="IPR011011">
    <property type="entry name" value="Znf_FYVE_PHD"/>
</dbReference>
<keyword evidence="9" id="KW-1185">Reference proteome</keyword>
<dbReference type="SUPFAM" id="SSF57903">
    <property type="entry name" value="FYVE/PHD zinc finger"/>
    <property type="match status" value="1"/>
</dbReference>
<dbReference type="PROSITE" id="PS51925">
    <property type="entry name" value="SWIB_MDM2"/>
    <property type="match status" value="1"/>
</dbReference>
<accession>A0A1R3IPT8</accession>
<feature type="region of interest" description="Disordered" evidence="4">
    <location>
        <begin position="875"/>
        <end position="927"/>
    </location>
</feature>
<evidence type="ECO:0000313" key="9">
    <source>
        <dbReference type="Proteomes" id="UP000187203"/>
    </source>
</evidence>
<dbReference type="SMART" id="SM00249">
    <property type="entry name" value="PHD"/>
    <property type="match status" value="1"/>
</dbReference>
<organism evidence="8 9">
    <name type="scientific">Corchorus olitorius</name>
    <dbReference type="NCBI Taxonomy" id="93759"/>
    <lineage>
        <taxon>Eukaryota</taxon>
        <taxon>Viridiplantae</taxon>
        <taxon>Streptophyta</taxon>
        <taxon>Embryophyta</taxon>
        <taxon>Tracheophyta</taxon>
        <taxon>Spermatophyta</taxon>
        <taxon>Magnoliopsida</taxon>
        <taxon>eudicotyledons</taxon>
        <taxon>Gunneridae</taxon>
        <taxon>Pentapetalae</taxon>
        <taxon>rosids</taxon>
        <taxon>malvids</taxon>
        <taxon>Malvales</taxon>
        <taxon>Malvaceae</taxon>
        <taxon>Grewioideae</taxon>
        <taxon>Apeibeae</taxon>
        <taxon>Corchorus</taxon>
    </lineage>
</organism>
<feature type="compositionally biased region" description="Polar residues" evidence="4">
    <location>
        <begin position="980"/>
        <end position="1001"/>
    </location>
</feature>
<sequence length="1234" mass="135209">MENCQQVESTTALYKPCLQDNDGGCDGGDVVGCNNSDSLNRDSLRGVEFMNVDQCQKIPDMDDSQLVGSADVAVRAGTGITAVTQVGNGVKVVEQNPVKRRRGRPPKNQGRTTSSAPLPPPSQRNNQDEEDVCFICFDGGSLVLCDRRGCPKAYHPACIKRDEAFFKSKAKWNCDELTKAKNPWKETAIMGPRGESSGELNNNGINAKGANMEMSGQDLGASNSKRRKTMRQQKVLNQIEPVEAEKPGVIKGMSLPEGRNWASNELLEFVSHVKNGDISELSRFDVQALLLEYISRSNLRDPHQKSYVVCDSMLIKLFGKRRLGHFEMLKLLESHFLIEDQSKVIDIIRGGGTETSATQLAFDGNSDSQPIIANDKRRKTRKKVDEKGQKANPEEFAAIDVHNMNMIYLKRNLMENLIDDADKFNDKVVGSFVRVKVSGSSDQKQDMHRLVQVVGTVKVAEPYKIGEKTTNVMLEISNLDKREVVSIDGISNQEFSEDECKQLDQNIKCGLFKWFTVDEIRKKAMALQAVRVNDWLESEILRVQNLRDRAKKLQLLNSPDERQRRFNEIPEVHSDPNMNQYFKSQEVAGELHENKKGNNMKQRNSCFGMKEKEPASPLKGGDIASRENSIPPHSTGLEPSVNNVEADKWHYQDPHGRIQGPFPMALLRKWSESGHFPRELRIWREKETQDDSILLIDAIDGRYSQEQKLFPNSCLLTDGVRIASDDGSKNGDGDVRESRAMNVNQMDSKMVEGSSASMQNDTSGHLCANNESVKNKELASQSSPCTAPLDVVNSNAVQMASPLPHWDSAKGDNDFPGQPQVSSSLLPSSSLSGKPSETQSHQVSEGHGAEKWDGGSISMNDNLNQTSEGQILAGNVKQDDSEGKSDLPTSTSKLTHEDSKGQTTENKQSLSANVPHQDSGPSWSTASSLVVNGPQLAEVAAEWGGYSNTPVKPSVEEWDSDLVPESSLKPTELASDHAPTPTSGSGQLTHSSPTGPVNNASAWDPIVPEPNEYSLGDESVSDLLAEVEAMESLNGLASPTSILRCDTELAQGSEHDCFSPVEGLSPAPDPGKGDALSSTNDLQMPSQSTVTTEPFPVSQSEVLDAQKSSGGHSSTSAEMDEDKRPSDVSVNQYEAGPDIQPPPPPVTTWGMTTVDTAWRAEPETTAPNWGAVQGNANYNWGGADHRGIGRHHTVVRMESVLSELRPKGSEFVNFMKAGTARRELHVVIGTLESE</sequence>
<dbReference type="OrthoDB" id="6415790at2759"/>
<proteinExistence type="predicted"/>
<dbReference type="PANTHER" id="PTHR46695:SF4">
    <property type="entry name" value="ZINC FINGER CCCH DOMAIN-CONTAINING PROTEIN 44"/>
    <property type="match status" value="1"/>
</dbReference>
<feature type="region of interest" description="Disordered" evidence="4">
    <location>
        <begin position="969"/>
        <end position="1018"/>
    </location>
</feature>
<keyword evidence="2" id="KW-0863">Zinc-finger</keyword>
<dbReference type="InterPro" id="IPR001965">
    <property type="entry name" value="Znf_PHD"/>
</dbReference>
<gene>
    <name evidence="8" type="ORF">COLO4_21963</name>
</gene>
<dbReference type="SUPFAM" id="SSF47592">
    <property type="entry name" value="SWIB/MDM2 domain"/>
    <property type="match status" value="1"/>
</dbReference>
<dbReference type="Gene3D" id="1.10.245.10">
    <property type="entry name" value="SWIB/MDM2 domain"/>
    <property type="match status" value="1"/>
</dbReference>
<dbReference type="AlphaFoldDB" id="A0A1R3IPT8"/>
<dbReference type="GO" id="GO:0008270">
    <property type="term" value="F:zinc ion binding"/>
    <property type="evidence" value="ECO:0007669"/>
    <property type="project" value="UniProtKB-KW"/>
</dbReference>
<dbReference type="Pfam" id="PF02201">
    <property type="entry name" value="SWIB"/>
    <property type="match status" value="1"/>
</dbReference>
<evidence type="ECO:0000256" key="4">
    <source>
        <dbReference type="SAM" id="MobiDB-lite"/>
    </source>
</evidence>
<evidence type="ECO:0000313" key="8">
    <source>
        <dbReference type="EMBL" id="OMO84586.1"/>
    </source>
</evidence>
<dbReference type="PANTHER" id="PTHR46695">
    <property type="entry name" value="ZINC FINGER CCCH DOMAIN-CONTAINING PROTEIN 44-RELATED"/>
    <property type="match status" value="1"/>
</dbReference>
<dbReference type="Pfam" id="PF25980">
    <property type="entry name" value="NERD_plant"/>
    <property type="match status" value="1"/>
</dbReference>
<dbReference type="Proteomes" id="UP000187203">
    <property type="component" value="Unassembled WGS sequence"/>
</dbReference>
<keyword evidence="1" id="KW-0479">Metal-binding</keyword>
<evidence type="ECO:0000256" key="1">
    <source>
        <dbReference type="ARBA" id="ARBA00022723"/>
    </source>
</evidence>
<dbReference type="InterPro" id="IPR058668">
    <property type="entry name" value="NERD_dom"/>
</dbReference>
<dbReference type="SMART" id="SM00719">
    <property type="entry name" value="Plus3"/>
    <property type="match status" value="1"/>
</dbReference>
<dbReference type="GO" id="GO:0003677">
    <property type="term" value="F:DNA binding"/>
    <property type="evidence" value="ECO:0007669"/>
    <property type="project" value="InterPro"/>
</dbReference>
<dbReference type="InterPro" id="IPR019835">
    <property type="entry name" value="SWIB_domain"/>
</dbReference>
<dbReference type="InterPro" id="IPR003121">
    <property type="entry name" value="SWIB_MDM2_domain"/>
</dbReference>
<dbReference type="InterPro" id="IPR036128">
    <property type="entry name" value="Plus3-like_sf"/>
</dbReference>
<dbReference type="SMART" id="SM00151">
    <property type="entry name" value="SWIB"/>
    <property type="match status" value="1"/>
</dbReference>
<feature type="domain" description="DM2" evidence="7">
    <location>
        <begin position="255"/>
        <end position="338"/>
    </location>
</feature>
<feature type="domain" description="Plus3" evidence="6">
    <location>
        <begin position="398"/>
        <end position="532"/>
    </location>
</feature>
<dbReference type="Gene3D" id="3.30.1490.40">
    <property type="match status" value="1"/>
</dbReference>
<evidence type="ECO:0000259" key="6">
    <source>
        <dbReference type="PROSITE" id="PS51360"/>
    </source>
</evidence>
<feature type="region of interest" description="Disordered" evidence="4">
    <location>
        <begin position="1054"/>
        <end position="1146"/>
    </location>
</feature>
<dbReference type="SUPFAM" id="SSF55277">
    <property type="entry name" value="GYF domain"/>
    <property type="match status" value="1"/>
</dbReference>
<dbReference type="InterPro" id="IPR013083">
    <property type="entry name" value="Znf_RING/FYVE/PHD"/>
</dbReference>
<dbReference type="Gene3D" id="3.30.40.10">
    <property type="entry name" value="Zinc/RING finger domain, C3HC4 (zinc finger)"/>
    <property type="match status" value="1"/>
</dbReference>
<name>A0A1R3IPT8_9ROSI</name>
<dbReference type="SUPFAM" id="SSF159042">
    <property type="entry name" value="Plus3-like"/>
    <property type="match status" value="1"/>
</dbReference>
<reference evidence="9" key="1">
    <citation type="submission" date="2013-09" db="EMBL/GenBank/DDBJ databases">
        <title>Corchorus olitorius genome sequencing.</title>
        <authorList>
            <person name="Alam M."/>
            <person name="Haque M.S."/>
            <person name="Islam M.S."/>
            <person name="Emdad E.M."/>
            <person name="Islam M.M."/>
            <person name="Ahmed B."/>
            <person name="Halim A."/>
            <person name="Hossen Q.M.M."/>
            <person name="Hossain M.Z."/>
            <person name="Ahmed R."/>
            <person name="Khan M.M."/>
            <person name="Islam R."/>
            <person name="Rashid M.M."/>
            <person name="Khan S.A."/>
            <person name="Rahman M.S."/>
            <person name="Alam M."/>
            <person name="Yahiya A.S."/>
            <person name="Khan M.S."/>
            <person name="Azam M.S."/>
            <person name="Haque T."/>
            <person name="Lashkar M.Z.H."/>
            <person name="Akhand A.I."/>
            <person name="Morshed G."/>
            <person name="Roy S."/>
            <person name="Uddin K.S."/>
            <person name="Rabeya T."/>
            <person name="Hossain A.S."/>
            <person name="Chowdhury A."/>
            <person name="Snigdha A.R."/>
            <person name="Mortoza M.S."/>
            <person name="Matin S.A."/>
            <person name="Hoque S.M.E."/>
            <person name="Islam M.K."/>
            <person name="Roy D.K."/>
            <person name="Haider R."/>
            <person name="Moosa M.M."/>
            <person name="Elias S.M."/>
            <person name="Hasan A.M."/>
            <person name="Jahan S."/>
            <person name="Shafiuddin M."/>
            <person name="Mahmood N."/>
            <person name="Shommy N.S."/>
        </authorList>
    </citation>
    <scope>NUCLEOTIDE SEQUENCE [LARGE SCALE GENOMIC DNA]</scope>
    <source>
        <strain evidence="9">cv. O-4</strain>
    </source>
</reference>
<dbReference type="SMART" id="SM00444">
    <property type="entry name" value="GYF"/>
    <property type="match status" value="1"/>
</dbReference>
<dbReference type="EMBL" id="AWUE01017837">
    <property type="protein sequence ID" value="OMO84586.1"/>
    <property type="molecule type" value="Genomic_DNA"/>
</dbReference>
<dbReference type="Gene3D" id="3.90.70.200">
    <property type="entry name" value="Plus-3 domain"/>
    <property type="match status" value="1"/>
</dbReference>
<dbReference type="InterPro" id="IPR036885">
    <property type="entry name" value="SWIB_MDM2_dom_sf"/>
</dbReference>
<feature type="compositionally biased region" description="Polar residues" evidence="4">
    <location>
        <begin position="1076"/>
        <end position="1117"/>
    </location>
</feature>
<dbReference type="InterPro" id="IPR003169">
    <property type="entry name" value="GYF"/>
</dbReference>
<dbReference type="InterPro" id="IPR004343">
    <property type="entry name" value="Plus-3_dom"/>
</dbReference>
<dbReference type="STRING" id="93759.A0A1R3IPT8"/>
<dbReference type="InterPro" id="IPR035445">
    <property type="entry name" value="GYF-like_dom_sf"/>
</dbReference>
<feature type="region of interest" description="Disordered" evidence="4">
    <location>
        <begin position="802"/>
        <end position="863"/>
    </location>
</feature>
<dbReference type="PROSITE" id="PS51360">
    <property type="entry name" value="PLUS3"/>
    <property type="match status" value="1"/>
</dbReference>
<protein>
    <submittedName>
        <fullName evidence="8">Zinc finger, PHD-type</fullName>
    </submittedName>
</protein>
<feature type="compositionally biased region" description="Polar residues" evidence="4">
    <location>
        <begin position="833"/>
        <end position="843"/>
    </location>
</feature>
<evidence type="ECO:0000259" key="5">
    <source>
        <dbReference type="PROSITE" id="PS50829"/>
    </source>
</evidence>
<feature type="compositionally biased region" description="Low complexity" evidence="4">
    <location>
        <begin position="822"/>
        <end position="832"/>
    </location>
</feature>
<dbReference type="Pfam" id="PF02213">
    <property type="entry name" value="GYF"/>
    <property type="match status" value="1"/>
</dbReference>
<feature type="region of interest" description="Disordered" evidence="4">
    <location>
        <begin position="594"/>
        <end position="639"/>
    </location>
</feature>
<dbReference type="Pfam" id="PF03126">
    <property type="entry name" value="Plus-3"/>
    <property type="match status" value="1"/>
</dbReference>
<comment type="caution">
    <text evidence="8">The sequence shown here is derived from an EMBL/GenBank/DDBJ whole genome shotgun (WGS) entry which is preliminary data.</text>
</comment>
<feature type="region of interest" description="Disordered" evidence="4">
    <location>
        <begin position="95"/>
        <end position="126"/>
    </location>
</feature>